<dbReference type="STRING" id="656024.FsymDg_0677"/>
<dbReference type="Gene3D" id="3.50.80.20">
    <property type="entry name" value="D-Ala-D-Ala carboxypeptidase C, peptidase S13"/>
    <property type="match status" value="1"/>
</dbReference>
<dbReference type="Gene3D" id="3.40.710.10">
    <property type="entry name" value="DD-peptidase/beta-lactamase superfamily"/>
    <property type="match status" value="2"/>
</dbReference>
<feature type="region of interest" description="Disordered" evidence="3">
    <location>
        <begin position="290"/>
        <end position="323"/>
    </location>
</feature>
<dbReference type="PANTHER" id="PTHR30023:SF0">
    <property type="entry name" value="PENICILLIN-SENSITIVE CARBOXYPEPTIDASE A"/>
    <property type="match status" value="1"/>
</dbReference>
<dbReference type="AlphaFoldDB" id="F8AVB0"/>
<organism evidence="4 5">
    <name type="scientific">Candidatus Protofrankia datiscae</name>
    <dbReference type="NCBI Taxonomy" id="2716812"/>
    <lineage>
        <taxon>Bacteria</taxon>
        <taxon>Bacillati</taxon>
        <taxon>Actinomycetota</taxon>
        <taxon>Actinomycetes</taxon>
        <taxon>Frankiales</taxon>
        <taxon>Frankiaceae</taxon>
        <taxon>Protofrankia</taxon>
    </lineage>
</organism>
<evidence type="ECO:0000256" key="2">
    <source>
        <dbReference type="ARBA" id="ARBA00022801"/>
    </source>
</evidence>
<dbReference type="InterPro" id="IPR000667">
    <property type="entry name" value="Peptidase_S13"/>
</dbReference>
<proteinExistence type="inferred from homology"/>
<keyword evidence="2" id="KW-0378">Hydrolase</keyword>
<feature type="region of interest" description="Disordered" evidence="3">
    <location>
        <begin position="124"/>
        <end position="167"/>
    </location>
</feature>
<feature type="compositionally biased region" description="Gly residues" evidence="3">
    <location>
        <begin position="293"/>
        <end position="317"/>
    </location>
</feature>
<dbReference type="GO" id="GO:0006508">
    <property type="term" value="P:proteolysis"/>
    <property type="evidence" value="ECO:0007669"/>
    <property type="project" value="InterPro"/>
</dbReference>
<evidence type="ECO:0000256" key="1">
    <source>
        <dbReference type="ARBA" id="ARBA00006096"/>
    </source>
</evidence>
<dbReference type="Proteomes" id="UP000001549">
    <property type="component" value="Chromosome"/>
</dbReference>
<evidence type="ECO:0000313" key="5">
    <source>
        <dbReference type="Proteomes" id="UP000001549"/>
    </source>
</evidence>
<dbReference type="PANTHER" id="PTHR30023">
    <property type="entry name" value="D-ALANYL-D-ALANINE CARBOXYPEPTIDASE"/>
    <property type="match status" value="1"/>
</dbReference>
<dbReference type="eggNOG" id="COG2027">
    <property type="taxonomic scope" value="Bacteria"/>
</dbReference>
<protein>
    <submittedName>
        <fullName evidence="4">D-alanyl-D-alanine carboxypeptidase/D-alanyl-D-alanine-endopeptidase</fullName>
    </submittedName>
</protein>
<dbReference type="EMBL" id="CP002801">
    <property type="protein sequence ID" value="AEH08202.1"/>
    <property type="molecule type" value="Genomic_DNA"/>
</dbReference>
<dbReference type="InterPro" id="IPR012338">
    <property type="entry name" value="Beta-lactam/transpept-like"/>
</dbReference>
<keyword evidence="4" id="KW-0645">Protease</keyword>
<keyword evidence="5" id="KW-1185">Reference proteome</keyword>
<feature type="compositionally biased region" description="Low complexity" evidence="3">
    <location>
        <begin position="140"/>
        <end position="153"/>
    </location>
</feature>
<dbReference type="NCBIfam" id="TIGR00666">
    <property type="entry name" value="PBP4"/>
    <property type="match status" value="1"/>
</dbReference>
<name>F8AVB0_9ACTN</name>
<keyword evidence="4" id="KW-0121">Carboxypeptidase</keyword>
<reference evidence="4 5" key="1">
    <citation type="submission" date="2011-05" db="EMBL/GenBank/DDBJ databases">
        <title>Complete sequence of chromosome of Frankia symbiont of Datisca glomerata.</title>
        <authorList>
            <consortium name="US DOE Joint Genome Institute"/>
            <person name="Lucas S."/>
            <person name="Han J."/>
            <person name="Lapidus A."/>
            <person name="Cheng J.-F."/>
            <person name="Goodwin L."/>
            <person name="Pitluck S."/>
            <person name="Peters L."/>
            <person name="Mikhailova N."/>
            <person name="Chertkov O."/>
            <person name="Teshima H."/>
            <person name="Han C."/>
            <person name="Tapia R."/>
            <person name="Land M."/>
            <person name="Hauser L."/>
            <person name="Kyrpides N."/>
            <person name="Ivanova N."/>
            <person name="Pagani I."/>
            <person name="Berry A."/>
            <person name="Pawlowski K."/>
            <person name="Persson T."/>
            <person name="Vanden Heuvel B."/>
            <person name="Benson D."/>
            <person name="Woyke T."/>
        </authorList>
    </citation>
    <scope>NUCLEOTIDE SEQUENCE [LARGE SCALE GENOMIC DNA]</scope>
    <source>
        <strain evidence="5">4085684</strain>
    </source>
</reference>
<comment type="similarity">
    <text evidence="1">Belongs to the peptidase S13 family.</text>
</comment>
<sequence>MPGRVGGLTAIATALLAGHLSVPPVDSPNIAPAPRPAAAPFPALDPTVRVADPAAVSARLARPLANPALGNPVGLVVDALSGATLFDRGSTTAVAPASTLKTVVAAAALTTFDARTTLTTRVFHTPSTAPAGPAPGGAEPGDPVTGTVAAAGTDGAGTTGGPSSAASAGGGTLWLVGAGDPTLTAATGPADYPAPARLSELAAQVRAAGITEVDRLVGDGTLFTGPSTAAGWRDSYVAEGNVTPVSALEVDGGRTAPGAAGPRTTTSDLAAVNAFAAALRRAGVRVASTGVGAMPGGPEAGSPGTGSTGGSGSGGAGPRQVAEVHSPPIPLLVERMLTYSDNDLAESLGRLVAHARGLPASFDGATRAVLDVLRELAVPTAGANLADTSGLSTSNQIAPATLVALLRTAVLPGHPQLRTLLTGLPVAGFSGTLGDRYHAPDTRAGAGDVRAKTGSLRIVTSLAGQVVDTDGRLLLFGFFAPVEEAGTTRAALDQMAVALASCGC</sequence>
<evidence type="ECO:0000313" key="4">
    <source>
        <dbReference type="EMBL" id="AEH08202.1"/>
    </source>
</evidence>
<accession>F8AVB0</accession>
<dbReference type="MEROPS" id="S13.004"/>
<dbReference type="Pfam" id="PF02113">
    <property type="entry name" value="Peptidase_S13"/>
    <property type="match status" value="3"/>
</dbReference>
<dbReference type="PRINTS" id="PR00922">
    <property type="entry name" value="DADACBPTASE3"/>
</dbReference>
<dbReference type="GO" id="GO:0000270">
    <property type="term" value="P:peptidoglycan metabolic process"/>
    <property type="evidence" value="ECO:0007669"/>
    <property type="project" value="TreeGrafter"/>
</dbReference>
<dbReference type="GO" id="GO:0004185">
    <property type="term" value="F:serine-type carboxypeptidase activity"/>
    <property type="evidence" value="ECO:0007669"/>
    <property type="project" value="InterPro"/>
</dbReference>
<dbReference type="KEGG" id="fsy:FsymDg_0677"/>
<gene>
    <name evidence="4" type="ordered locus">FsymDg_0677</name>
</gene>
<dbReference type="SUPFAM" id="SSF56601">
    <property type="entry name" value="beta-lactamase/transpeptidase-like"/>
    <property type="match status" value="1"/>
</dbReference>
<evidence type="ECO:0000256" key="3">
    <source>
        <dbReference type="SAM" id="MobiDB-lite"/>
    </source>
</evidence>
<dbReference type="RefSeq" id="WP_013872185.1">
    <property type="nucleotide sequence ID" value="NC_015656.1"/>
</dbReference>
<dbReference type="HOGENOM" id="CLU_017692_0_2_11"/>